<dbReference type="EMBL" id="WCRS01000012">
    <property type="protein sequence ID" value="KAB4472069.1"/>
    <property type="molecule type" value="Genomic_DNA"/>
</dbReference>
<reference evidence="1 2" key="1">
    <citation type="journal article" date="2019" name="Nat. Med.">
        <title>A library of human gut bacterial isolates paired with longitudinal multiomics data enables mechanistic microbiome research.</title>
        <authorList>
            <person name="Poyet M."/>
            <person name="Groussin M."/>
            <person name="Gibbons S.M."/>
            <person name="Avila-Pacheco J."/>
            <person name="Jiang X."/>
            <person name="Kearney S.M."/>
            <person name="Perrotta A.R."/>
            <person name="Berdy B."/>
            <person name="Zhao S."/>
            <person name="Lieberman T.D."/>
            <person name="Swanson P.K."/>
            <person name="Smith M."/>
            <person name="Roesemann S."/>
            <person name="Alexander J.E."/>
            <person name="Rich S.A."/>
            <person name="Livny J."/>
            <person name="Vlamakis H."/>
            <person name="Clish C."/>
            <person name="Bullock K."/>
            <person name="Deik A."/>
            <person name="Scott J."/>
            <person name="Pierce K.A."/>
            <person name="Xavier R.J."/>
            <person name="Alm E.J."/>
        </authorList>
    </citation>
    <scope>NUCLEOTIDE SEQUENCE [LARGE SCALE GENOMIC DNA]</scope>
    <source>
        <strain evidence="1 2">BIOML-A156</strain>
    </source>
</reference>
<comment type="caution">
    <text evidence="1">The sequence shown here is derived from an EMBL/GenBank/DDBJ whole genome shotgun (WGS) entry which is preliminary data.</text>
</comment>
<gene>
    <name evidence="1" type="ORF">GAN59_16345</name>
</gene>
<dbReference type="Proteomes" id="UP000488521">
    <property type="component" value="Unassembled WGS sequence"/>
</dbReference>
<name>A0A173SF42_BACT4</name>
<accession>A0A173SF42</accession>
<evidence type="ECO:0000313" key="1">
    <source>
        <dbReference type="EMBL" id="KAB4472069.1"/>
    </source>
</evidence>
<dbReference type="AlphaFoldDB" id="A0A173SF42"/>
<proteinExistence type="predicted"/>
<organism evidence="1 2">
    <name type="scientific">Bacteroides thetaiotaomicron</name>
    <dbReference type="NCBI Taxonomy" id="818"/>
    <lineage>
        <taxon>Bacteria</taxon>
        <taxon>Pseudomonadati</taxon>
        <taxon>Bacteroidota</taxon>
        <taxon>Bacteroidia</taxon>
        <taxon>Bacteroidales</taxon>
        <taxon>Bacteroidaceae</taxon>
        <taxon>Bacteroides</taxon>
    </lineage>
</organism>
<sequence length="60" mass="6707">MAVSVRNYMNMIISPSSFISEILGDTISLRSKLFNLKVNHEKSICLDGFNSLVGNDNLCR</sequence>
<protein>
    <submittedName>
        <fullName evidence="1">Uncharacterized protein</fullName>
    </submittedName>
</protein>
<evidence type="ECO:0000313" key="2">
    <source>
        <dbReference type="Proteomes" id="UP000488521"/>
    </source>
</evidence>